<dbReference type="PANTHER" id="PTHR30349:SF41">
    <property type="entry name" value="INTEGRASE_RECOMBINASE PROTEIN MJ0367-RELATED"/>
    <property type="match status" value="1"/>
</dbReference>
<proteinExistence type="predicted"/>
<evidence type="ECO:0000256" key="2">
    <source>
        <dbReference type="ARBA" id="ARBA00023172"/>
    </source>
</evidence>
<dbReference type="PROSITE" id="PS51898">
    <property type="entry name" value="TYR_RECOMBINASE"/>
    <property type="match status" value="1"/>
</dbReference>
<dbReference type="Pfam" id="PF00589">
    <property type="entry name" value="Phage_integrase"/>
    <property type="match status" value="1"/>
</dbReference>
<organism evidence="4">
    <name type="scientific">bioreactor metagenome</name>
    <dbReference type="NCBI Taxonomy" id="1076179"/>
    <lineage>
        <taxon>unclassified sequences</taxon>
        <taxon>metagenomes</taxon>
        <taxon>ecological metagenomes</taxon>
    </lineage>
</organism>
<feature type="domain" description="Tyr recombinase" evidence="3">
    <location>
        <begin position="1"/>
        <end position="170"/>
    </location>
</feature>
<dbReference type="InterPro" id="IPR011010">
    <property type="entry name" value="DNA_brk_join_enz"/>
</dbReference>
<dbReference type="InterPro" id="IPR002104">
    <property type="entry name" value="Integrase_catalytic"/>
</dbReference>
<dbReference type="Gene3D" id="1.10.443.10">
    <property type="entry name" value="Intergrase catalytic core"/>
    <property type="match status" value="1"/>
</dbReference>
<dbReference type="PANTHER" id="PTHR30349">
    <property type="entry name" value="PHAGE INTEGRASE-RELATED"/>
    <property type="match status" value="1"/>
</dbReference>
<protein>
    <submittedName>
        <fullName evidence="4">Tyrosine recombinase XerD</fullName>
    </submittedName>
</protein>
<comment type="caution">
    <text evidence="4">The sequence shown here is derived from an EMBL/GenBank/DDBJ whole genome shotgun (WGS) entry which is preliminary data.</text>
</comment>
<reference evidence="4" key="1">
    <citation type="submission" date="2019-08" db="EMBL/GenBank/DDBJ databases">
        <authorList>
            <person name="Kucharzyk K."/>
            <person name="Murdoch R.W."/>
            <person name="Higgins S."/>
            <person name="Loffler F."/>
        </authorList>
    </citation>
    <scope>NUCLEOTIDE SEQUENCE</scope>
</reference>
<dbReference type="InterPro" id="IPR050090">
    <property type="entry name" value="Tyrosine_recombinase_XerCD"/>
</dbReference>
<accession>A0A645C9R6</accession>
<name>A0A645C9R6_9ZZZZ</name>
<evidence type="ECO:0000259" key="3">
    <source>
        <dbReference type="PROSITE" id="PS51898"/>
    </source>
</evidence>
<dbReference type="GO" id="GO:0003677">
    <property type="term" value="F:DNA binding"/>
    <property type="evidence" value="ECO:0007669"/>
    <property type="project" value="UniProtKB-KW"/>
</dbReference>
<dbReference type="GO" id="GO:0006310">
    <property type="term" value="P:DNA recombination"/>
    <property type="evidence" value="ECO:0007669"/>
    <property type="project" value="UniProtKB-KW"/>
</dbReference>
<evidence type="ECO:0000256" key="1">
    <source>
        <dbReference type="ARBA" id="ARBA00023125"/>
    </source>
</evidence>
<keyword evidence="1" id="KW-0238">DNA-binding</keyword>
<gene>
    <name evidence="4" type="primary">xerD_81</name>
    <name evidence="4" type="ORF">SDC9_120506</name>
</gene>
<evidence type="ECO:0000313" key="4">
    <source>
        <dbReference type="EMBL" id="MPM73524.1"/>
    </source>
</evidence>
<dbReference type="SUPFAM" id="SSF56349">
    <property type="entry name" value="DNA breaking-rejoining enzymes"/>
    <property type="match status" value="1"/>
</dbReference>
<keyword evidence="2" id="KW-0233">DNA recombination</keyword>
<dbReference type="EMBL" id="VSSQ01025416">
    <property type="protein sequence ID" value="MPM73524.1"/>
    <property type="molecule type" value="Genomic_DNA"/>
</dbReference>
<dbReference type="GO" id="GO:0015074">
    <property type="term" value="P:DNA integration"/>
    <property type="evidence" value="ECO:0007669"/>
    <property type="project" value="InterPro"/>
</dbReference>
<sequence>MLKVTCFLGLRPSETVNLHIGDVDVPNRLIIIRVTKFYKSRLVPVSEPVMKIIRDYISWRSGTVRNTKATENHLFIDKRNRHVKLTALQQAFRLICAKADIHRHDTGRCDVRLQDMRHTFATSRVIQWYNEGLDVQELLPALSTYLGHCNLDSTAAYITLTDNLLYEAGNKFKSYVEI</sequence>
<dbReference type="AlphaFoldDB" id="A0A645C9R6"/>
<dbReference type="InterPro" id="IPR013762">
    <property type="entry name" value="Integrase-like_cat_sf"/>
</dbReference>